<accession>A0A914AW88</accession>
<keyword evidence="13" id="KW-0175">Coiled coil</keyword>
<dbReference type="SMART" id="SM00490">
    <property type="entry name" value="HELICc"/>
    <property type="match status" value="1"/>
</dbReference>
<dbReference type="PROSITE" id="PS51192">
    <property type="entry name" value="HELICASE_ATP_BIND_1"/>
    <property type="match status" value="1"/>
</dbReference>
<evidence type="ECO:0000256" key="13">
    <source>
        <dbReference type="SAM" id="Coils"/>
    </source>
</evidence>
<dbReference type="Pfam" id="PF00270">
    <property type="entry name" value="DEAD"/>
    <property type="match status" value="1"/>
</dbReference>
<name>A0A914AW88_PATMI</name>
<dbReference type="InterPro" id="IPR014001">
    <property type="entry name" value="Helicase_ATP-bd"/>
</dbReference>
<feature type="region of interest" description="Disordered" evidence="14">
    <location>
        <begin position="651"/>
        <end position="796"/>
    </location>
</feature>
<comment type="catalytic activity">
    <reaction evidence="10">
        <text>ATP + H2O = ADP + phosphate + H(+)</text>
        <dbReference type="Rhea" id="RHEA:13065"/>
        <dbReference type="ChEBI" id="CHEBI:15377"/>
        <dbReference type="ChEBI" id="CHEBI:15378"/>
        <dbReference type="ChEBI" id="CHEBI:30616"/>
        <dbReference type="ChEBI" id="CHEBI:43474"/>
        <dbReference type="ChEBI" id="CHEBI:456216"/>
        <dbReference type="EC" id="3.6.4.13"/>
    </reaction>
</comment>
<proteinExistence type="inferred from homology"/>
<dbReference type="InterPro" id="IPR027417">
    <property type="entry name" value="P-loop_NTPase"/>
</dbReference>
<evidence type="ECO:0000256" key="9">
    <source>
        <dbReference type="ARBA" id="ARBA00043999"/>
    </source>
</evidence>
<dbReference type="CDD" id="cd18787">
    <property type="entry name" value="SF2_C_DEAD"/>
    <property type="match status" value="1"/>
</dbReference>
<protein>
    <recommendedName>
        <fullName evidence="2">RNA helicase</fullName>
        <ecNumber evidence="2">3.6.4.13</ecNumber>
    </recommendedName>
</protein>
<dbReference type="GeneID" id="119737620"/>
<feature type="compositionally biased region" description="Basic residues" evidence="14">
    <location>
        <begin position="780"/>
        <end position="796"/>
    </location>
</feature>
<keyword evidence="3" id="KW-0690">Ribosome biogenesis</keyword>
<evidence type="ECO:0000313" key="19">
    <source>
        <dbReference type="Proteomes" id="UP000887568"/>
    </source>
</evidence>
<dbReference type="GO" id="GO:0005730">
    <property type="term" value="C:nucleolus"/>
    <property type="evidence" value="ECO:0007669"/>
    <property type="project" value="UniProtKB-SubCell"/>
</dbReference>
<evidence type="ECO:0000259" key="17">
    <source>
        <dbReference type="PROSITE" id="PS51195"/>
    </source>
</evidence>
<dbReference type="InterPro" id="IPR001650">
    <property type="entry name" value="Helicase_C-like"/>
</dbReference>
<evidence type="ECO:0000313" key="18">
    <source>
        <dbReference type="EnsemblMetazoa" id="XP_038068012.1"/>
    </source>
</evidence>
<dbReference type="PROSITE" id="PS51195">
    <property type="entry name" value="Q_MOTIF"/>
    <property type="match status" value="1"/>
</dbReference>
<evidence type="ECO:0000256" key="8">
    <source>
        <dbReference type="ARBA" id="ARBA00023242"/>
    </source>
</evidence>
<dbReference type="OrthoDB" id="10259843at2759"/>
<keyword evidence="5 12" id="KW-0378">Hydrolase</keyword>
<dbReference type="CTD" id="55661"/>
<dbReference type="InterPro" id="IPR011545">
    <property type="entry name" value="DEAD/DEAH_box_helicase_dom"/>
</dbReference>
<feature type="compositionally biased region" description="Basic and acidic residues" evidence="14">
    <location>
        <begin position="103"/>
        <end position="138"/>
    </location>
</feature>
<dbReference type="GO" id="GO:0016787">
    <property type="term" value="F:hydrolase activity"/>
    <property type="evidence" value="ECO:0007669"/>
    <property type="project" value="UniProtKB-KW"/>
</dbReference>
<feature type="compositionally biased region" description="Basic and acidic residues" evidence="14">
    <location>
        <begin position="760"/>
        <end position="770"/>
    </location>
</feature>
<sequence length="796" mass="91387">MALPSDFIRTIQDDEEISVAYEDSSSDEEAVKPKKLSKLKRLKKGQEDFSQEFEFSERAFDEDSAWTPNLLKSLKPRGHTRIETNTSLEQKIARIRSEKRKKKESEELAEAKDNQSDSKEAKDQDQNGREVDGDHGNADDEDEEEEEEEEEDEDMGVEDMEWDQIKVKTTSEKRLKRKQQKDESDDSEDEEAKKAKFFAQAPEMTGYSSFQEMNLSRPLLKAISAMNFVKPTPIQAKTIPVALLGKDICACSATGTGKTAAFMLPVLERLLYKPKHSMTVTRVLVLVPTRELGVQVHTVTRELAQFSGVDCCLAVGGLDIKLQEAALRKGPDIVIATPGRLIDHLHNAPTFDLKDVEILILDEADRMLDEFFAEQMKEIIRLCSHSRQTMLFSATMTDEVKDLVAVSLRNPVKLFVNENTDVAYNLRQEFIRVRPNREGDREAIVAALCSRTFHDHCIMFVQTKVQAHRLHIILGLFGLNVGELHGNLSQAQRLEALRRFKEENIDVLVATDLAARGLDIEGVKTIINFTLPNTLKHYVHRVGRTARAGKSGRAVSLVGERERRLLKDIVKKANNPVKSRVVPQDVVQKYRDKIASMEEDIEEVMRLEEEEKEIRITELQMHKASAMLEHQKEIFSRPKRTWFQTHKERVQEMDKLQLQPGKMDKKSKKRAKKQQQQADEDPNDRRMQRELEKSQLFSKREAKRSHKGQVIRGFRNQDQSSENKKPFGKRGKGQGGQFKSSFDKELTSTNKRSVKQFRNKTHEARKDQKRNQKASSKPNKQNKSKSKPSKFNKRRK</sequence>
<dbReference type="FunFam" id="3.40.50.300:FF:000842">
    <property type="entry name" value="ATP-dependent RNA helicase DRS1"/>
    <property type="match status" value="1"/>
</dbReference>
<dbReference type="EnsemblMetazoa" id="XM_038212084.1">
    <property type="protein sequence ID" value="XP_038068012.1"/>
    <property type="gene ID" value="LOC119737620"/>
</dbReference>
<feature type="coiled-coil region" evidence="13">
    <location>
        <begin position="587"/>
        <end position="627"/>
    </location>
</feature>
<keyword evidence="19" id="KW-1185">Reference proteome</keyword>
<dbReference type="InterPro" id="IPR050079">
    <property type="entry name" value="DEAD_box_RNA_helicase"/>
</dbReference>
<evidence type="ECO:0000256" key="6">
    <source>
        <dbReference type="ARBA" id="ARBA00022806"/>
    </source>
</evidence>
<dbReference type="Proteomes" id="UP000887568">
    <property type="component" value="Unplaced"/>
</dbReference>
<comment type="similarity">
    <text evidence="9">Belongs to the DEAD box helicase family. DDX27/DRS1 subfamily.</text>
</comment>
<evidence type="ECO:0000259" key="16">
    <source>
        <dbReference type="PROSITE" id="PS51194"/>
    </source>
</evidence>
<evidence type="ECO:0000259" key="15">
    <source>
        <dbReference type="PROSITE" id="PS51192"/>
    </source>
</evidence>
<dbReference type="Gene3D" id="3.40.50.300">
    <property type="entry name" value="P-loop containing nucleotide triphosphate hydrolases"/>
    <property type="match status" value="2"/>
</dbReference>
<dbReference type="PANTHER" id="PTHR47959">
    <property type="entry name" value="ATP-DEPENDENT RNA HELICASE RHLE-RELATED"/>
    <property type="match status" value="1"/>
</dbReference>
<evidence type="ECO:0000256" key="11">
    <source>
        <dbReference type="PROSITE-ProRule" id="PRU00552"/>
    </source>
</evidence>
<evidence type="ECO:0000256" key="7">
    <source>
        <dbReference type="ARBA" id="ARBA00022840"/>
    </source>
</evidence>
<evidence type="ECO:0000256" key="3">
    <source>
        <dbReference type="ARBA" id="ARBA00022517"/>
    </source>
</evidence>
<feature type="domain" description="Helicase ATP-binding" evidence="15">
    <location>
        <begin position="239"/>
        <end position="414"/>
    </location>
</feature>
<comment type="subcellular location">
    <subcellularLocation>
        <location evidence="1">Nucleus</location>
        <location evidence="1">Nucleolus</location>
    </subcellularLocation>
</comment>
<feature type="compositionally biased region" description="Basic and acidic residues" evidence="14">
    <location>
        <begin position="163"/>
        <end position="173"/>
    </location>
</feature>
<dbReference type="GO" id="GO:0005829">
    <property type="term" value="C:cytosol"/>
    <property type="evidence" value="ECO:0007669"/>
    <property type="project" value="TreeGrafter"/>
</dbReference>
<dbReference type="GO" id="GO:0006364">
    <property type="term" value="P:rRNA processing"/>
    <property type="evidence" value="ECO:0007669"/>
    <property type="project" value="UniProtKB-ARBA"/>
</dbReference>
<dbReference type="CDD" id="cd17947">
    <property type="entry name" value="DEADc_DDX27"/>
    <property type="match status" value="1"/>
</dbReference>
<dbReference type="RefSeq" id="XP_038068012.1">
    <property type="nucleotide sequence ID" value="XM_038212084.1"/>
</dbReference>
<keyword evidence="8" id="KW-0539">Nucleus</keyword>
<dbReference type="EC" id="3.6.4.13" evidence="2"/>
<evidence type="ECO:0000256" key="10">
    <source>
        <dbReference type="ARBA" id="ARBA00047984"/>
    </source>
</evidence>
<feature type="region of interest" description="Disordered" evidence="14">
    <location>
        <begin position="77"/>
        <end position="193"/>
    </location>
</feature>
<evidence type="ECO:0000256" key="5">
    <source>
        <dbReference type="ARBA" id="ARBA00022801"/>
    </source>
</evidence>
<evidence type="ECO:0000256" key="14">
    <source>
        <dbReference type="SAM" id="MobiDB-lite"/>
    </source>
</evidence>
<dbReference type="Pfam" id="PF00271">
    <property type="entry name" value="Helicase_C"/>
    <property type="match status" value="1"/>
</dbReference>
<dbReference type="SMART" id="SM00487">
    <property type="entry name" value="DEXDc"/>
    <property type="match status" value="1"/>
</dbReference>
<dbReference type="PROSITE" id="PS51194">
    <property type="entry name" value="HELICASE_CTER"/>
    <property type="match status" value="1"/>
</dbReference>
<feature type="compositionally biased region" description="Acidic residues" evidence="14">
    <location>
        <begin position="139"/>
        <end position="162"/>
    </location>
</feature>
<dbReference type="SUPFAM" id="SSF52540">
    <property type="entry name" value="P-loop containing nucleoside triphosphate hydrolases"/>
    <property type="match status" value="2"/>
</dbReference>
<dbReference type="PROSITE" id="PS00039">
    <property type="entry name" value="DEAD_ATP_HELICASE"/>
    <property type="match status" value="1"/>
</dbReference>
<keyword evidence="4 12" id="KW-0547">Nucleotide-binding</keyword>
<feature type="domain" description="Helicase C-terminal" evidence="16">
    <location>
        <begin position="425"/>
        <end position="594"/>
    </location>
</feature>
<evidence type="ECO:0000256" key="1">
    <source>
        <dbReference type="ARBA" id="ARBA00004604"/>
    </source>
</evidence>
<organism evidence="18 19">
    <name type="scientific">Patiria miniata</name>
    <name type="common">Bat star</name>
    <name type="synonym">Asterina miniata</name>
    <dbReference type="NCBI Taxonomy" id="46514"/>
    <lineage>
        <taxon>Eukaryota</taxon>
        <taxon>Metazoa</taxon>
        <taxon>Echinodermata</taxon>
        <taxon>Eleutherozoa</taxon>
        <taxon>Asterozoa</taxon>
        <taxon>Asteroidea</taxon>
        <taxon>Valvatacea</taxon>
        <taxon>Valvatida</taxon>
        <taxon>Asterinidae</taxon>
        <taxon>Patiria</taxon>
    </lineage>
</organism>
<dbReference type="InterPro" id="IPR014014">
    <property type="entry name" value="RNA_helicase_DEAD_Q_motif"/>
</dbReference>
<dbReference type="AlphaFoldDB" id="A0A914AW88"/>
<dbReference type="InterPro" id="IPR000629">
    <property type="entry name" value="RNA-helicase_DEAD-box_CS"/>
</dbReference>
<dbReference type="OMA" id="MIDPPKQ"/>
<feature type="domain" description="DEAD-box RNA helicase Q" evidence="17">
    <location>
        <begin position="208"/>
        <end position="236"/>
    </location>
</feature>
<feature type="short sequence motif" description="Q motif" evidence="11">
    <location>
        <begin position="208"/>
        <end position="236"/>
    </location>
</feature>
<dbReference type="PANTHER" id="PTHR47959:SF1">
    <property type="entry name" value="ATP-DEPENDENT RNA HELICASE DBPA"/>
    <property type="match status" value="1"/>
</dbReference>
<keyword evidence="7 12" id="KW-0067">ATP-binding</keyword>
<reference evidence="18" key="1">
    <citation type="submission" date="2022-11" db="UniProtKB">
        <authorList>
            <consortium name="EnsemblMetazoa"/>
        </authorList>
    </citation>
    <scope>IDENTIFICATION</scope>
</reference>
<evidence type="ECO:0000256" key="2">
    <source>
        <dbReference type="ARBA" id="ARBA00012552"/>
    </source>
</evidence>
<dbReference type="GO" id="GO:0003724">
    <property type="term" value="F:RNA helicase activity"/>
    <property type="evidence" value="ECO:0007669"/>
    <property type="project" value="UniProtKB-EC"/>
</dbReference>
<feature type="compositionally biased region" description="Basic and acidic residues" evidence="14">
    <location>
        <begin position="683"/>
        <end position="693"/>
    </location>
</feature>
<evidence type="ECO:0000256" key="12">
    <source>
        <dbReference type="RuleBase" id="RU000492"/>
    </source>
</evidence>
<keyword evidence="6 12" id="KW-0347">Helicase</keyword>
<dbReference type="GO" id="GO:0003676">
    <property type="term" value="F:nucleic acid binding"/>
    <property type="evidence" value="ECO:0007669"/>
    <property type="project" value="InterPro"/>
</dbReference>
<dbReference type="GO" id="GO:0005524">
    <property type="term" value="F:ATP binding"/>
    <property type="evidence" value="ECO:0007669"/>
    <property type="project" value="UniProtKB-KW"/>
</dbReference>
<evidence type="ECO:0000256" key="4">
    <source>
        <dbReference type="ARBA" id="ARBA00022741"/>
    </source>
</evidence>